<reference evidence="1" key="1">
    <citation type="submission" date="2021-03" db="EMBL/GenBank/DDBJ databases">
        <title>Antimicrobial resistance genes in bacteria isolated from Japanese honey, and their potential for conferring macrolide and lincosamide resistance in the American foulbrood pathogen Paenibacillus larvae.</title>
        <authorList>
            <person name="Okamoto M."/>
            <person name="Kumagai M."/>
            <person name="Kanamori H."/>
            <person name="Takamatsu D."/>
        </authorList>
    </citation>
    <scope>NUCLEOTIDE SEQUENCE</scope>
    <source>
        <strain evidence="1">J40TS1</strain>
    </source>
</reference>
<dbReference type="EMBL" id="BOSE01000006">
    <property type="protein sequence ID" value="GIP17793.1"/>
    <property type="molecule type" value="Genomic_DNA"/>
</dbReference>
<accession>A0A919YVX8</accession>
<evidence type="ECO:0000313" key="2">
    <source>
        <dbReference type="Proteomes" id="UP000683139"/>
    </source>
</evidence>
<dbReference type="RefSeq" id="WP_213517466.1">
    <property type="nucleotide sequence ID" value="NZ_BOSE01000006.1"/>
</dbReference>
<dbReference type="AlphaFoldDB" id="A0A919YVX8"/>
<proteinExistence type="predicted"/>
<gene>
    <name evidence="1" type="ORF">J40TS1_34350</name>
</gene>
<evidence type="ECO:0000313" key="1">
    <source>
        <dbReference type="EMBL" id="GIP17793.1"/>
    </source>
</evidence>
<name>A0A919YVX8_9BACL</name>
<sequence length="101" mass="11375">MDTESYAGLTATMNELIENAERLRPILESKGLTLVGVNKYYKTHCAAIEEGVINAYSVYEYKNGHEIVYEGKLGYGYRDPWEGASNLVKVEDIGYGQLELF</sequence>
<comment type="caution">
    <text evidence="1">The sequence shown here is derived from an EMBL/GenBank/DDBJ whole genome shotgun (WGS) entry which is preliminary data.</text>
</comment>
<organism evidence="1 2">
    <name type="scientific">Paenibacillus montaniterrae</name>
    <dbReference type="NCBI Taxonomy" id="429341"/>
    <lineage>
        <taxon>Bacteria</taxon>
        <taxon>Bacillati</taxon>
        <taxon>Bacillota</taxon>
        <taxon>Bacilli</taxon>
        <taxon>Bacillales</taxon>
        <taxon>Paenibacillaceae</taxon>
        <taxon>Paenibacillus</taxon>
    </lineage>
</organism>
<keyword evidence="2" id="KW-1185">Reference proteome</keyword>
<protein>
    <submittedName>
        <fullName evidence="1">Uncharacterized protein</fullName>
    </submittedName>
</protein>
<dbReference type="Proteomes" id="UP000683139">
    <property type="component" value="Unassembled WGS sequence"/>
</dbReference>